<dbReference type="Proteomes" id="UP000436138">
    <property type="component" value="Chromosome"/>
</dbReference>
<gene>
    <name evidence="2" type="ORF">GQF42_14235</name>
</gene>
<dbReference type="AlphaFoldDB" id="A0A6I6N1J5"/>
<organism evidence="2 3">
    <name type="scientific">Streptomyces broussonetiae</name>
    <dbReference type="NCBI Taxonomy" id="2686304"/>
    <lineage>
        <taxon>Bacteria</taxon>
        <taxon>Bacillati</taxon>
        <taxon>Actinomycetota</taxon>
        <taxon>Actinomycetes</taxon>
        <taxon>Kitasatosporales</taxon>
        <taxon>Streptomycetaceae</taxon>
        <taxon>Streptomyces</taxon>
    </lineage>
</organism>
<dbReference type="RefSeq" id="WP_158920001.1">
    <property type="nucleotide sequence ID" value="NZ_CP047020.1"/>
</dbReference>
<evidence type="ECO:0000256" key="1">
    <source>
        <dbReference type="SAM" id="MobiDB-lite"/>
    </source>
</evidence>
<feature type="compositionally biased region" description="Low complexity" evidence="1">
    <location>
        <begin position="183"/>
        <end position="217"/>
    </location>
</feature>
<dbReference type="KEGG" id="sbro:GQF42_14235"/>
<dbReference type="EMBL" id="CP047020">
    <property type="protein sequence ID" value="QHA04291.1"/>
    <property type="molecule type" value="Genomic_DNA"/>
</dbReference>
<protein>
    <submittedName>
        <fullName evidence="2">Uncharacterized protein</fullName>
    </submittedName>
</protein>
<feature type="region of interest" description="Disordered" evidence="1">
    <location>
        <begin position="181"/>
        <end position="217"/>
    </location>
</feature>
<name>A0A6I6N1J5_9ACTN</name>
<evidence type="ECO:0000313" key="2">
    <source>
        <dbReference type="EMBL" id="QHA04291.1"/>
    </source>
</evidence>
<proteinExistence type="predicted"/>
<reference evidence="2 3" key="1">
    <citation type="submission" date="2019-12" db="EMBL/GenBank/DDBJ databases">
        <title>Streptomyces sp. strain T44 isolated from rhizosphere soil of Broussonetia papyrifera.</title>
        <authorList>
            <person name="Mo P."/>
        </authorList>
    </citation>
    <scope>NUCLEOTIDE SEQUENCE [LARGE SCALE GENOMIC DNA]</scope>
    <source>
        <strain evidence="2 3">T44</strain>
    </source>
</reference>
<keyword evidence="3" id="KW-1185">Reference proteome</keyword>
<accession>A0A6I6N1J5</accession>
<sequence length="217" mass="22140">MSPLDGPSHAPRPRRTGAWGAALLLAALALTATGCSSGTTATPGTPAAAADVKLTDPGTVAVQYSTALFSAQFERASAYVLPRERGVLKVLFTGMTSSSVRAENLGVGSVATKADSATVVMTGRMCSAPVVPKGATVDPRKHEKCIENHQRDSSDPAFKVAVCKNSGKWYVCFPKFEEAMQNGSQGSQGSAGSQGSDGSQGSEDSAASASVSPSAKK</sequence>
<evidence type="ECO:0000313" key="3">
    <source>
        <dbReference type="Proteomes" id="UP000436138"/>
    </source>
</evidence>